<proteinExistence type="predicted"/>
<evidence type="ECO:0000313" key="2">
    <source>
        <dbReference type="EMBL" id="KAA3436323.1"/>
    </source>
</evidence>
<protein>
    <recommendedName>
        <fullName evidence="4">TIGR02588 family protein</fullName>
    </recommendedName>
</protein>
<name>A0A5B6TB21_9BACT</name>
<dbReference type="Proteomes" id="UP000324133">
    <property type="component" value="Unassembled WGS sequence"/>
</dbReference>
<dbReference type="RefSeq" id="WP_149092267.1">
    <property type="nucleotide sequence ID" value="NZ_VKKY01000003.1"/>
</dbReference>
<keyword evidence="1" id="KW-0812">Transmembrane</keyword>
<organism evidence="2 3">
    <name type="scientific">Rufibacter hautae</name>
    <dbReference type="NCBI Taxonomy" id="2595005"/>
    <lineage>
        <taxon>Bacteria</taxon>
        <taxon>Pseudomonadati</taxon>
        <taxon>Bacteroidota</taxon>
        <taxon>Cytophagia</taxon>
        <taxon>Cytophagales</taxon>
        <taxon>Hymenobacteraceae</taxon>
        <taxon>Rufibacter</taxon>
    </lineage>
</organism>
<dbReference type="AlphaFoldDB" id="A0A5B6TB21"/>
<dbReference type="EMBL" id="VKKY01000003">
    <property type="protein sequence ID" value="KAA3436323.1"/>
    <property type="molecule type" value="Genomic_DNA"/>
</dbReference>
<evidence type="ECO:0000256" key="1">
    <source>
        <dbReference type="SAM" id="Phobius"/>
    </source>
</evidence>
<gene>
    <name evidence="2" type="ORF">FOA19_18170</name>
</gene>
<accession>A0A5B6TB21</accession>
<keyword evidence="3" id="KW-1185">Reference proteome</keyword>
<reference evidence="2 3" key="1">
    <citation type="submission" date="2019-07" db="EMBL/GenBank/DDBJ databases">
        <title>Rufibacter sp. nov., isolated from lake sediment.</title>
        <authorList>
            <person name="Qu J.-H."/>
        </authorList>
    </citation>
    <scope>NUCLEOTIDE SEQUENCE [LARGE SCALE GENOMIC DNA]</scope>
    <source>
        <strain evidence="2 3">NBS58-1</strain>
    </source>
</reference>
<comment type="caution">
    <text evidence="2">The sequence shown here is derived from an EMBL/GenBank/DDBJ whole genome shotgun (WGS) entry which is preliminary data.</text>
</comment>
<keyword evidence="1" id="KW-1133">Transmembrane helix</keyword>
<sequence>MNKNPLEWFVFGMSVLLILALLGYLSVKAFHYEHTPPDLKIKLLPEKDRPGQNIHKVELVNMGEQTAENVIVEVSLMQQGQEVDKAELRFPLAPKESVQEAWITFKKPKQPDQKMSVHILGYNKP</sequence>
<dbReference type="OrthoDB" id="893974at2"/>
<evidence type="ECO:0000313" key="3">
    <source>
        <dbReference type="Proteomes" id="UP000324133"/>
    </source>
</evidence>
<evidence type="ECO:0008006" key="4">
    <source>
        <dbReference type="Google" id="ProtNLM"/>
    </source>
</evidence>
<keyword evidence="1" id="KW-0472">Membrane</keyword>
<feature type="transmembrane region" description="Helical" evidence="1">
    <location>
        <begin position="6"/>
        <end position="27"/>
    </location>
</feature>